<evidence type="ECO:0000313" key="2">
    <source>
        <dbReference type="Proteomes" id="UP000790377"/>
    </source>
</evidence>
<name>A0ACB8AHQ0_9AGAM</name>
<dbReference type="Proteomes" id="UP000790377">
    <property type="component" value="Unassembled WGS sequence"/>
</dbReference>
<gene>
    <name evidence="1" type="ORF">BJ138DRAFT_1147442</name>
</gene>
<proteinExistence type="predicted"/>
<protein>
    <submittedName>
        <fullName evidence="1">Uncharacterized protein</fullName>
    </submittedName>
</protein>
<evidence type="ECO:0000313" key="1">
    <source>
        <dbReference type="EMBL" id="KAH7912802.1"/>
    </source>
</evidence>
<comment type="caution">
    <text evidence="1">The sequence shown here is derived from an EMBL/GenBank/DDBJ whole genome shotgun (WGS) entry which is preliminary data.</text>
</comment>
<reference evidence="1" key="1">
    <citation type="journal article" date="2021" name="New Phytol.">
        <title>Evolutionary innovations through gain and loss of genes in the ectomycorrhizal Boletales.</title>
        <authorList>
            <person name="Wu G."/>
            <person name="Miyauchi S."/>
            <person name="Morin E."/>
            <person name="Kuo A."/>
            <person name="Drula E."/>
            <person name="Varga T."/>
            <person name="Kohler A."/>
            <person name="Feng B."/>
            <person name="Cao Y."/>
            <person name="Lipzen A."/>
            <person name="Daum C."/>
            <person name="Hundley H."/>
            <person name="Pangilinan J."/>
            <person name="Johnson J."/>
            <person name="Barry K."/>
            <person name="LaButti K."/>
            <person name="Ng V."/>
            <person name="Ahrendt S."/>
            <person name="Min B."/>
            <person name="Choi I.G."/>
            <person name="Park H."/>
            <person name="Plett J.M."/>
            <person name="Magnuson J."/>
            <person name="Spatafora J.W."/>
            <person name="Nagy L.G."/>
            <person name="Henrissat B."/>
            <person name="Grigoriev I.V."/>
            <person name="Yang Z.L."/>
            <person name="Xu J."/>
            <person name="Martin F.M."/>
        </authorList>
    </citation>
    <scope>NUCLEOTIDE SEQUENCE</scope>
    <source>
        <strain evidence="1">ATCC 28755</strain>
    </source>
</reference>
<dbReference type="EMBL" id="MU267643">
    <property type="protein sequence ID" value="KAH7912802.1"/>
    <property type="molecule type" value="Genomic_DNA"/>
</dbReference>
<accession>A0ACB8AHQ0</accession>
<organism evidence="1 2">
    <name type="scientific">Hygrophoropsis aurantiaca</name>
    <dbReference type="NCBI Taxonomy" id="72124"/>
    <lineage>
        <taxon>Eukaryota</taxon>
        <taxon>Fungi</taxon>
        <taxon>Dikarya</taxon>
        <taxon>Basidiomycota</taxon>
        <taxon>Agaricomycotina</taxon>
        <taxon>Agaricomycetes</taxon>
        <taxon>Agaricomycetidae</taxon>
        <taxon>Boletales</taxon>
        <taxon>Coniophorineae</taxon>
        <taxon>Hygrophoropsidaceae</taxon>
        <taxon>Hygrophoropsis</taxon>
    </lineage>
</organism>
<sequence length="320" mass="35469">MSFSESQPSISLCLACSSSLLPKSSADAFITPCCRRWICHTCVSSNPRLRRYNPCLSCLGGVAVVGAANTHAPLLAVNLDGAMRDEDTFILGDDEDEDDTVSSADKLSTPGTPPPAYLSMTQPPDNSSHSESVTPVDNEEDSQVDEKSNVAPRTYLIARGDTLQGIAFRFGVNGRDLCRLNNMPPSTLSTTPHLLHTRVSLNLPPSARPILNRPPSQTDPENEARRTRERAEKRLQTLTKEVDWRVARAYIALADDPDEEEAFHIKFKEGQSTAGHNSLEARAVDQYLEDQEWEEEQKRQGNTYTQDSVRKVLTEGYLKH</sequence>
<keyword evidence="2" id="KW-1185">Reference proteome</keyword>